<sequence>NNNNNTAMTDINTTNLLPNHGTALDPNLSSDDNGRSSIMFHDDGVTPTTKRPNKKKVERTSDTTIIEQSMERKNIVKQSSRLSTQKKNENGIANSSLLNHYMPFSFNNKEYDPMINDNPYLDPQLIKFMGTFQDTSTYLFIFFFFKKKKKVKLME</sequence>
<evidence type="ECO:0000313" key="2">
    <source>
        <dbReference type="EMBL" id="ETO35617.1"/>
    </source>
</evidence>
<organism evidence="2 3">
    <name type="scientific">Reticulomyxa filosa</name>
    <dbReference type="NCBI Taxonomy" id="46433"/>
    <lineage>
        <taxon>Eukaryota</taxon>
        <taxon>Sar</taxon>
        <taxon>Rhizaria</taxon>
        <taxon>Retaria</taxon>
        <taxon>Foraminifera</taxon>
        <taxon>Monothalamids</taxon>
        <taxon>Reticulomyxidae</taxon>
        <taxon>Reticulomyxa</taxon>
    </lineage>
</organism>
<evidence type="ECO:0000256" key="1">
    <source>
        <dbReference type="SAM" id="MobiDB-lite"/>
    </source>
</evidence>
<accession>X6PD61</accession>
<evidence type="ECO:0000313" key="3">
    <source>
        <dbReference type="Proteomes" id="UP000023152"/>
    </source>
</evidence>
<proteinExistence type="predicted"/>
<dbReference type="Proteomes" id="UP000023152">
    <property type="component" value="Unassembled WGS sequence"/>
</dbReference>
<comment type="caution">
    <text evidence="2">The sequence shown here is derived from an EMBL/GenBank/DDBJ whole genome shotgun (WGS) entry which is preliminary data.</text>
</comment>
<protein>
    <submittedName>
        <fullName evidence="2">Uncharacterized protein</fullName>
    </submittedName>
</protein>
<reference evidence="2 3" key="1">
    <citation type="journal article" date="2013" name="Curr. Biol.">
        <title>The Genome of the Foraminiferan Reticulomyxa filosa.</title>
        <authorList>
            <person name="Glockner G."/>
            <person name="Hulsmann N."/>
            <person name="Schleicher M."/>
            <person name="Noegel A.A."/>
            <person name="Eichinger L."/>
            <person name="Gallinger C."/>
            <person name="Pawlowski J."/>
            <person name="Sierra R."/>
            <person name="Euteneuer U."/>
            <person name="Pillet L."/>
            <person name="Moustafa A."/>
            <person name="Platzer M."/>
            <person name="Groth M."/>
            <person name="Szafranski K."/>
            <person name="Schliwa M."/>
        </authorList>
    </citation>
    <scope>NUCLEOTIDE SEQUENCE [LARGE SCALE GENOMIC DNA]</scope>
</reference>
<dbReference type="AlphaFoldDB" id="X6PD61"/>
<name>X6PD61_RETFI</name>
<feature type="compositionally biased region" description="Low complexity" evidence="1">
    <location>
        <begin position="1"/>
        <end position="15"/>
    </location>
</feature>
<gene>
    <name evidence="2" type="ORF">RFI_01445</name>
</gene>
<keyword evidence="3" id="KW-1185">Reference proteome</keyword>
<dbReference type="EMBL" id="ASPP01001467">
    <property type="protein sequence ID" value="ETO35617.1"/>
    <property type="molecule type" value="Genomic_DNA"/>
</dbReference>
<feature type="non-terminal residue" evidence="2">
    <location>
        <position position="1"/>
    </location>
</feature>
<feature type="region of interest" description="Disordered" evidence="1">
    <location>
        <begin position="1"/>
        <end position="61"/>
    </location>
</feature>